<proteinExistence type="predicted"/>
<protein>
    <submittedName>
        <fullName evidence="1">Uncharacterized protein</fullName>
    </submittedName>
</protein>
<gene>
    <name evidence="1" type="ORF">Dsi01nite_109020</name>
</gene>
<evidence type="ECO:0000313" key="1">
    <source>
        <dbReference type="EMBL" id="GIG52861.1"/>
    </source>
</evidence>
<dbReference type="AlphaFoldDB" id="A0A919PYS5"/>
<name>A0A919PYS5_9ACTN</name>
<keyword evidence="2" id="KW-1185">Reference proteome</keyword>
<organism evidence="1 2">
    <name type="scientific">Dactylosporangium siamense</name>
    <dbReference type="NCBI Taxonomy" id="685454"/>
    <lineage>
        <taxon>Bacteria</taxon>
        <taxon>Bacillati</taxon>
        <taxon>Actinomycetota</taxon>
        <taxon>Actinomycetes</taxon>
        <taxon>Micromonosporales</taxon>
        <taxon>Micromonosporaceae</taxon>
        <taxon>Dactylosporangium</taxon>
    </lineage>
</organism>
<reference evidence="1" key="1">
    <citation type="submission" date="2021-01" db="EMBL/GenBank/DDBJ databases">
        <title>Whole genome shotgun sequence of Dactylosporangium siamense NBRC 106093.</title>
        <authorList>
            <person name="Komaki H."/>
            <person name="Tamura T."/>
        </authorList>
    </citation>
    <scope>NUCLEOTIDE SEQUENCE</scope>
    <source>
        <strain evidence="1">NBRC 106093</strain>
    </source>
</reference>
<sequence length="67" mass="7216">MLWERRDTGRLSAGSGDEPFAAQDVEGVADSIAAAAVCGSKPLFRRECRTGRTFPRKDRLADAGGDF</sequence>
<accession>A0A919PYS5</accession>
<evidence type="ECO:0000313" key="2">
    <source>
        <dbReference type="Proteomes" id="UP000660611"/>
    </source>
</evidence>
<comment type="caution">
    <text evidence="1">The sequence shown here is derived from an EMBL/GenBank/DDBJ whole genome shotgun (WGS) entry which is preliminary data.</text>
</comment>
<dbReference type="EMBL" id="BONQ01000193">
    <property type="protein sequence ID" value="GIG52861.1"/>
    <property type="molecule type" value="Genomic_DNA"/>
</dbReference>
<dbReference type="Proteomes" id="UP000660611">
    <property type="component" value="Unassembled WGS sequence"/>
</dbReference>